<evidence type="ECO:0000313" key="2">
    <source>
        <dbReference type="Proteomes" id="UP001470230"/>
    </source>
</evidence>
<organism evidence="1 2">
    <name type="scientific">Tritrichomonas musculus</name>
    <dbReference type="NCBI Taxonomy" id="1915356"/>
    <lineage>
        <taxon>Eukaryota</taxon>
        <taxon>Metamonada</taxon>
        <taxon>Parabasalia</taxon>
        <taxon>Tritrichomonadida</taxon>
        <taxon>Tritrichomonadidae</taxon>
        <taxon>Tritrichomonas</taxon>
    </lineage>
</organism>
<dbReference type="Proteomes" id="UP001470230">
    <property type="component" value="Unassembled WGS sequence"/>
</dbReference>
<accession>A0ABR2JST9</accession>
<evidence type="ECO:0008006" key="3">
    <source>
        <dbReference type="Google" id="ProtNLM"/>
    </source>
</evidence>
<dbReference type="EMBL" id="JAPFFF010000009">
    <property type="protein sequence ID" value="KAK8881799.1"/>
    <property type="molecule type" value="Genomic_DNA"/>
</dbReference>
<protein>
    <recommendedName>
        <fullName evidence="3">Right handed beta helix domain-containing protein</fullName>
    </recommendedName>
</protein>
<name>A0ABR2JST9_9EUKA</name>
<gene>
    <name evidence="1" type="ORF">M9Y10_044435</name>
</gene>
<reference evidence="1 2" key="1">
    <citation type="submission" date="2024-04" db="EMBL/GenBank/DDBJ databases">
        <title>Tritrichomonas musculus Genome.</title>
        <authorList>
            <person name="Alves-Ferreira E."/>
            <person name="Grigg M."/>
            <person name="Lorenzi H."/>
            <person name="Galac M."/>
        </authorList>
    </citation>
    <scope>NUCLEOTIDE SEQUENCE [LARGE SCALE GENOMIC DNA]</scope>
    <source>
        <strain evidence="1 2">EAF2021</strain>
    </source>
</reference>
<comment type="caution">
    <text evidence="1">The sequence shown here is derived from an EMBL/GenBank/DDBJ whole genome shotgun (WGS) entry which is preliminary data.</text>
</comment>
<sequence length="300" mass="33825">MNPSIDFSPSIPPEIWEPLCGVWENYVYTIHDDCDFVTNDIKFVYIYVLATNFSNYKKEGKNGGAVHLINCGIHCNDANFIDCVSLSGAGGGMLINSTLDMTNNATFSNVLFLRCKALYGGAVFIYTDSDLFNISFDGCRFESNEALKTKPSNSKNEYLFGRSAMLIMSNGFTIYSSSFTHNKGYGSVKIYNSFMKKSMLQESQNSILIHCCDFDEEENSKGSINYIDEKSNANVDIVDCKFKGNIKKGSYYIDGKLINKEKLHVASCNFKNDINNHVNVKLTNNEIKKINQFYVQKAWL</sequence>
<keyword evidence="2" id="KW-1185">Reference proteome</keyword>
<proteinExistence type="predicted"/>
<evidence type="ECO:0000313" key="1">
    <source>
        <dbReference type="EMBL" id="KAK8881799.1"/>
    </source>
</evidence>